<reference evidence="16" key="1">
    <citation type="submission" date="2020-10" db="EMBL/GenBank/DDBJ databases">
        <title>Chromosome-scale genome assembly of the Allis shad, Alosa alosa.</title>
        <authorList>
            <person name="Margot Z."/>
            <person name="Christophe K."/>
            <person name="Cabau C."/>
            <person name="Louis A."/>
            <person name="Berthelot C."/>
            <person name="Parey E."/>
            <person name="Roest Crollius H."/>
            <person name="Montfort J."/>
            <person name="Robinson-Rechavi M."/>
            <person name="Bucao C."/>
            <person name="Bouchez O."/>
            <person name="Gislard M."/>
            <person name="Lluch J."/>
            <person name="Milhes M."/>
            <person name="Lampietro C."/>
            <person name="Lopez Roques C."/>
            <person name="Donnadieu C."/>
            <person name="Braasch I."/>
            <person name="Desvignes T."/>
            <person name="Postlethwait J."/>
            <person name="Bobe J."/>
            <person name="Guiguen Y."/>
        </authorList>
    </citation>
    <scope>NUCLEOTIDE SEQUENCE</scope>
    <source>
        <strain evidence="16">M-15738</strain>
        <tissue evidence="16">Blood</tissue>
    </source>
</reference>
<dbReference type="FunFam" id="3.80.10.10:FF:000073">
    <property type="entry name" value="Lumican"/>
    <property type="match status" value="1"/>
</dbReference>
<dbReference type="PROSITE" id="PS51450">
    <property type="entry name" value="LRR"/>
    <property type="match status" value="4"/>
</dbReference>
<evidence type="ECO:0000256" key="14">
    <source>
        <dbReference type="ARBA" id="ARBA00032216"/>
    </source>
</evidence>
<dbReference type="AlphaFoldDB" id="A0AAV6H4T2"/>
<keyword evidence="6" id="KW-0272">Extracellular matrix</keyword>
<evidence type="ECO:0000256" key="1">
    <source>
        <dbReference type="ARBA" id="ARBA00004498"/>
    </source>
</evidence>
<feature type="domain" description="LRRNT" evidence="15">
    <location>
        <begin position="94"/>
        <end position="128"/>
    </location>
</feature>
<keyword evidence="7" id="KW-0433">Leucine-rich repeat</keyword>
<keyword evidence="17" id="KW-1185">Reference proteome</keyword>
<comment type="similarity">
    <text evidence="2">Belongs to the small leucine-rich proteoglycan (SLRP) family. SLRP class II subfamily.</text>
</comment>
<organism evidence="16 17">
    <name type="scientific">Alosa alosa</name>
    <name type="common">allis shad</name>
    <dbReference type="NCBI Taxonomy" id="278164"/>
    <lineage>
        <taxon>Eukaryota</taxon>
        <taxon>Metazoa</taxon>
        <taxon>Chordata</taxon>
        <taxon>Craniata</taxon>
        <taxon>Vertebrata</taxon>
        <taxon>Euteleostomi</taxon>
        <taxon>Actinopterygii</taxon>
        <taxon>Neopterygii</taxon>
        <taxon>Teleostei</taxon>
        <taxon>Clupei</taxon>
        <taxon>Clupeiformes</taxon>
        <taxon>Clupeoidei</taxon>
        <taxon>Clupeidae</taxon>
        <taxon>Alosa</taxon>
    </lineage>
</organism>
<evidence type="ECO:0000256" key="3">
    <source>
        <dbReference type="ARBA" id="ARBA00011226"/>
    </source>
</evidence>
<evidence type="ECO:0000256" key="4">
    <source>
        <dbReference type="ARBA" id="ARBA00018230"/>
    </source>
</evidence>
<evidence type="ECO:0000256" key="8">
    <source>
        <dbReference type="ARBA" id="ARBA00022729"/>
    </source>
</evidence>
<dbReference type="InterPro" id="IPR001611">
    <property type="entry name" value="Leu-rich_rpt"/>
</dbReference>
<gene>
    <name evidence="16" type="ORF">AALO_G00054850</name>
</gene>
<dbReference type="GO" id="GO:0005615">
    <property type="term" value="C:extracellular space"/>
    <property type="evidence" value="ECO:0007669"/>
    <property type="project" value="TreeGrafter"/>
</dbReference>
<dbReference type="Gene3D" id="3.80.10.10">
    <property type="entry name" value="Ribonuclease Inhibitor"/>
    <property type="match status" value="3"/>
</dbReference>
<keyword evidence="9" id="KW-0677">Repeat</keyword>
<evidence type="ECO:0000313" key="16">
    <source>
        <dbReference type="EMBL" id="KAG5282334.1"/>
    </source>
</evidence>
<evidence type="ECO:0000259" key="15">
    <source>
        <dbReference type="SMART" id="SM00013"/>
    </source>
</evidence>
<protein>
    <recommendedName>
        <fullName evidence="4">Fibromodulin</fullName>
    </recommendedName>
    <alternativeName>
        <fullName evidence="14">Keratan sulfate proteoglycan fibromodulin</fullName>
    </alternativeName>
</protein>
<evidence type="ECO:0000256" key="9">
    <source>
        <dbReference type="ARBA" id="ARBA00022737"/>
    </source>
</evidence>
<comment type="subcellular location">
    <subcellularLocation>
        <location evidence="1">Secreted</location>
        <location evidence="1">Extracellular space</location>
        <location evidence="1">Extracellular matrix</location>
    </subcellularLocation>
</comment>
<dbReference type="InterPro" id="IPR003591">
    <property type="entry name" value="Leu-rich_rpt_typical-subtyp"/>
</dbReference>
<dbReference type="SMART" id="SM00365">
    <property type="entry name" value="LRR_SD22"/>
    <property type="match status" value="4"/>
</dbReference>
<dbReference type="SMART" id="SM00369">
    <property type="entry name" value="LRR_TYP"/>
    <property type="match status" value="8"/>
</dbReference>
<proteinExistence type="inferred from homology"/>
<evidence type="ECO:0000256" key="13">
    <source>
        <dbReference type="ARBA" id="ARBA00025136"/>
    </source>
</evidence>
<dbReference type="PANTHER" id="PTHR45712">
    <property type="entry name" value="AGAP008170-PA"/>
    <property type="match status" value="1"/>
</dbReference>
<dbReference type="Pfam" id="PF01462">
    <property type="entry name" value="LRRNT"/>
    <property type="match status" value="1"/>
</dbReference>
<dbReference type="SUPFAM" id="SSF52058">
    <property type="entry name" value="L domain-like"/>
    <property type="match status" value="1"/>
</dbReference>
<dbReference type="PRINTS" id="PR00019">
    <property type="entry name" value="LEURICHRPT"/>
</dbReference>
<dbReference type="SMART" id="SM00013">
    <property type="entry name" value="LRRNT"/>
    <property type="match status" value="1"/>
</dbReference>
<keyword evidence="5" id="KW-0964">Secreted</keyword>
<evidence type="ECO:0000256" key="2">
    <source>
        <dbReference type="ARBA" id="ARBA00005818"/>
    </source>
</evidence>
<evidence type="ECO:0000256" key="5">
    <source>
        <dbReference type="ARBA" id="ARBA00022525"/>
    </source>
</evidence>
<dbReference type="InterPro" id="IPR000372">
    <property type="entry name" value="LRRNT"/>
</dbReference>
<keyword evidence="11" id="KW-1015">Disulfide bond</keyword>
<dbReference type="InterPro" id="IPR050333">
    <property type="entry name" value="SLRP"/>
</dbReference>
<comment type="caution">
    <text evidence="16">The sequence shown here is derived from an EMBL/GenBank/DDBJ whole genome shotgun (WGS) entry which is preliminary data.</text>
</comment>
<keyword evidence="12" id="KW-0325">Glycoprotein</keyword>
<comment type="subunit">
    <text evidence="3">Binds to type I and type II collagen.</text>
</comment>
<dbReference type="InterPro" id="IPR032675">
    <property type="entry name" value="LRR_dom_sf"/>
</dbReference>
<evidence type="ECO:0000313" key="17">
    <source>
        <dbReference type="Proteomes" id="UP000823561"/>
    </source>
</evidence>
<comment type="function">
    <text evidence="13">Affects the rate of fibrils formation. May have a primary role in collagen fibrillogenesis.</text>
</comment>
<dbReference type="Proteomes" id="UP000823561">
    <property type="component" value="Chromosome 4"/>
</dbReference>
<evidence type="ECO:0000256" key="12">
    <source>
        <dbReference type="ARBA" id="ARBA00023180"/>
    </source>
</evidence>
<keyword evidence="8" id="KW-0732">Signal</keyword>
<sequence>MQLERGISTKPLYASYSKTVQGIYRHRQALRTPSPLTVTMQWALLLLLASLAQPCLSYSRNSLYWLSHLRSRHGYGYRNGYPASQWNTENPESDCPLECDCPGLYPRAMYCHSRNLQHVPFVPSRMKYVYLHNNQIASIKEGVFDNATDLVWIIMHKNQLTSDKIAKKVFSKLKNLQKLYLNSNSLTVIPEDLPTSLVDLRLNNNKITKLSDDTFKDMVDLSHLNLHGNAIKEVGGAFKGLDSLTVLDLSRNSLEKVPASLPQDLQQLYLNFNQITSVPGNFLSNYPTLRYVRLSHNLLTDNGIPSSAFNTTSLLELDLSHNRLERIPTISTKLENLYLQANHIKEFSLGSFCRVVDMANFSQIRVLRLDGNEISTRDVPPEAVLCLRLAVSIDL</sequence>
<name>A0AAV6H4T2_9TELE</name>
<evidence type="ECO:0000256" key="11">
    <source>
        <dbReference type="ARBA" id="ARBA00023157"/>
    </source>
</evidence>
<dbReference type="EMBL" id="JADWDJ010000004">
    <property type="protein sequence ID" value="KAG5282334.1"/>
    <property type="molecule type" value="Genomic_DNA"/>
</dbReference>
<evidence type="ECO:0000256" key="6">
    <source>
        <dbReference type="ARBA" id="ARBA00022530"/>
    </source>
</evidence>
<dbReference type="SMART" id="SM00364">
    <property type="entry name" value="LRR_BAC"/>
    <property type="match status" value="5"/>
</dbReference>
<evidence type="ECO:0000256" key="7">
    <source>
        <dbReference type="ARBA" id="ARBA00022614"/>
    </source>
</evidence>
<evidence type="ECO:0000256" key="10">
    <source>
        <dbReference type="ARBA" id="ARBA00022974"/>
    </source>
</evidence>
<keyword evidence="10" id="KW-0654">Proteoglycan</keyword>
<dbReference type="Pfam" id="PF13855">
    <property type="entry name" value="LRR_8"/>
    <property type="match status" value="3"/>
</dbReference>
<dbReference type="PANTHER" id="PTHR45712:SF4">
    <property type="entry name" value="FIBROMODULIN"/>
    <property type="match status" value="1"/>
</dbReference>
<accession>A0AAV6H4T2</accession>